<dbReference type="SUPFAM" id="SSF161098">
    <property type="entry name" value="MetI-like"/>
    <property type="match status" value="1"/>
</dbReference>
<name>A0A7S7SMT1_PALFE</name>
<evidence type="ECO:0000256" key="7">
    <source>
        <dbReference type="SAM" id="Phobius"/>
    </source>
</evidence>
<comment type="subcellular location">
    <subcellularLocation>
        <location evidence="1">Cell membrane</location>
        <topology evidence="1">Multi-pass membrane protein</topology>
    </subcellularLocation>
</comment>
<dbReference type="AlphaFoldDB" id="A0A7S7SMT1"/>
<evidence type="ECO:0000256" key="2">
    <source>
        <dbReference type="ARBA" id="ARBA00022448"/>
    </source>
</evidence>
<proteinExistence type="predicted"/>
<dbReference type="PANTHER" id="PTHR30151">
    <property type="entry name" value="ALKANE SULFONATE ABC TRANSPORTER-RELATED, MEMBRANE SUBUNIT"/>
    <property type="match status" value="1"/>
</dbReference>
<evidence type="ECO:0000256" key="4">
    <source>
        <dbReference type="ARBA" id="ARBA00022692"/>
    </source>
</evidence>
<dbReference type="KEGG" id="pfer:IRI77_12600"/>
<keyword evidence="6 7" id="KW-0472">Membrane</keyword>
<accession>A0A7S7SMT1</accession>
<evidence type="ECO:0000259" key="8">
    <source>
        <dbReference type="Pfam" id="PF00528"/>
    </source>
</evidence>
<evidence type="ECO:0000256" key="1">
    <source>
        <dbReference type="ARBA" id="ARBA00004651"/>
    </source>
</evidence>
<dbReference type="InterPro" id="IPR000515">
    <property type="entry name" value="MetI-like"/>
</dbReference>
<dbReference type="RefSeq" id="WP_194452401.1">
    <property type="nucleotide sequence ID" value="NZ_CP063849.1"/>
</dbReference>
<keyword evidence="4 7" id="KW-0812">Transmembrane</keyword>
<evidence type="ECO:0000313" key="9">
    <source>
        <dbReference type="EMBL" id="QOY90744.1"/>
    </source>
</evidence>
<dbReference type="EMBL" id="CP063849">
    <property type="protein sequence ID" value="QOY90744.1"/>
    <property type="molecule type" value="Genomic_DNA"/>
</dbReference>
<feature type="transmembrane region" description="Helical" evidence="7">
    <location>
        <begin position="229"/>
        <end position="247"/>
    </location>
</feature>
<dbReference type="Pfam" id="PF00528">
    <property type="entry name" value="BPD_transp_1"/>
    <property type="match status" value="1"/>
</dbReference>
<feature type="transmembrane region" description="Helical" evidence="7">
    <location>
        <begin position="112"/>
        <end position="128"/>
    </location>
</feature>
<keyword evidence="10" id="KW-1185">Reference proteome</keyword>
<keyword evidence="2" id="KW-0813">Transport</keyword>
<feature type="transmembrane region" description="Helical" evidence="7">
    <location>
        <begin position="134"/>
        <end position="150"/>
    </location>
</feature>
<dbReference type="Gene3D" id="1.10.3720.10">
    <property type="entry name" value="MetI-like"/>
    <property type="match status" value="1"/>
</dbReference>
<dbReference type="InterPro" id="IPR035906">
    <property type="entry name" value="MetI-like_sf"/>
</dbReference>
<evidence type="ECO:0000256" key="5">
    <source>
        <dbReference type="ARBA" id="ARBA00022989"/>
    </source>
</evidence>
<gene>
    <name evidence="9" type="ORF">IRI77_12600</name>
</gene>
<dbReference type="GO" id="GO:0005886">
    <property type="term" value="C:plasma membrane"/>
    <property type="evidence" value="ECO:0007669"/>
    <property type="project" value="UniProtKB-SubCell"/>
</dbReference>
<protein>
    <submittedName>
        <fullName evidence="9">ABC transporter permease subunit</fullName>
    </submittedName>
</protein>
<keyword evidence="5 7" id="KW-1133">Transmembrane helix</keyword>
<feature type="domain" description="ABC transmembrane type-1" evidence="8">
    <location>
        <begin position="86"/>
        <end position="254"/>
    </location>
</feature>
<dbReference type="GO" id="GO:0055085">
    <property type="term" value="P:transmembrane transport"/>
    <property type="evidence" value="ECO:0007669"/>
    <property type="project" value="InterPro"/>
</dbReference>
<organism evidence="9 10">
    <name type="scientific">Paludibaculum fermentans</name>
    <dbReference type="NCBI Taxonomy" id="1473598"/>
    <lineage>
        <taxon>Bacteria</taxon>
        <taxon>Pseudomonadati</taxon>
        <taxon>Acidobacteriota</taxon>
        <taxon>Terriglobia</taxon>
        <taxon>Bryobacterales</taxon>
        <taxon>Bryobacteraceae</taxon>
        <taxon>Paludibaculum</taxon>
    </lineage>
</organism>
<evidence type="ECO:0000313" key="10">
    <source>
        <dbReference type="Proteomes" id="UP000593892"/>
    </source>
</evidence>
<feature type="transmembrane region" description="Helical" evidence="7">
    <location>
        <begin position="15"/>
        <end position="34"/>
    </location>
</feature>
<feature type="transmembrane region" description="Helical" evidence="7">
    <location>
        <begin position="78"/>
        <end position="100"/>
    </location>
</feature>
<keyword evidence="3" id="KW-1003">Cell membrane</keyword>
<dbReference type="PANTHER" id="PTHR30151:SF0">
    <property type="entry name" value="ABC TRANSPORTER PERMEASE PROTEIN MJ0413-RELATED"/>
    <property type="match status" value="1"/>
</dbReference>
<feature type="transmembrane region" description="Helical" evidence="7">
    <location>
        <begin position="185"/>
        <end position="208"/>
    </location>
</feature>
<sequence length="277" mass="30972">MAHPSTIRRPIAKQWQLGLGVAAWTLVVVVWFVLTRGDLLPPLALPDPAGVVTAMVRLWTEYDLLGNVFQSWWRIAQAFGWCVVVAIPLGLVMGSFPWVYHFVNPVAAPMRSMPITAFLPAFIALFGMDEGMKVGFLFFGMFFYLLSLVVEEVNKVDNALLETAYTLGANVPQAVWLLFRASFPAIFGSFRILYDIGWTYVILAEMVNSRRGVGYMVEAARKVLDFERVYAGIIAIGVAAFLFRWLLTALESRLFPWQQPALRQAAPPVPTGHATKE</sequence>
<dbReference type="Proteomes" id="UP000593892">
    <property type="component" value="Chromosome"/>
</dbReference>
<reference evidence="9 10" key="1">
    <citation type="submission" date="2020-10" db="EMBL/GenBank/DDBJ databases">
        <title>Complete genome sequence of Paludibaculum fermentans P105T, a facultatively anaerobic acidobacterium capable of dissimilatory Fe(III) reduction.</title>
        <authorList>
            <person name="Dedysh S.N."/>
            <person name="Beletsky A.V."/>
            <person name="Kulichevskaya I.S."/>
            <person name="Mardanov A.V."/>
            <person name="Ravin N.V."/>
        </authorList>
    </citation>
    <scope>NUCLEOTIDE SEQUENCE [LARGE SCALE GENOMIC DNA]</scope>
    <source>
        <strain evidence="9 10">P105</strain>
    </source>
</reference>
<evidence type="ECO:0000256" key="3">
    <source>
        <dbReference type="ARBA" id="ARBA00022475"/>
    </source>
</evidence>
<evidence type="ECO:0000256" key="6">
    <source>
        <dbReference type="ARBA" id="ARBA00023136"/>
    </source>
</evidence>